<reference evidence="4 5" key="1">
    <citation type="submission" date="2024-03" db="EMBL/GenBank/DDBJ databases">
        <title>Novel Streptomyces species of biotechnological and ecological value are a feature of Machair soil.</title>
        <authorList>
            <person name="Prole J.R."/>
            <person name="Goodfellow M."/>
            <person name="Allenby N."/>
            <person name="Ward A.C."/>
        </authorList>
    </citation>
    <scope>NUCLEOTIDE SEQUENCE [LARGE SCALE GENOMIC DNA]</scope>
    <source>
        <strain evidence="4 5">MS1.AVA.1</strain>
    </source>
</reference>
<evidence type="ECO:0000313" key="5">
    <source>
        <dbReference type="Proteomes" id="UP001376459"/>
    </source>
</evidence>
<comment type="similarity">
    <text evidence="1">Belongs to the ATP-dependent AMP-binding enzyme family.</text>
</comment>
<name>A0ABU8UU61_9ACTN</name>
<evidence type="ECO:0000313" key="4">
    <source>
        <dbReference type="EMBL" id="MEJ8672441.1"/>
    </source>
</evidence>
<accession>A0ABU8UU61</accession>
<dbReference type="InterPro" id="IPR042099">
    <property type="entry name" value="ANL_N_sf"/>
</dbReference>
<keyword evidence="2" id="KW-0436">Ligase</keyword>
<protein>
    <recommendedName>
        <fullName evidence="6">AMP-binding enzyme family protein</fullName>
    </recommendedName>
</protein>
<evidence type="ECO:0000256" key="2">
    <source>
        <dbReference type="ARBA" id="ARBA00022598"/>
    </source>
</evidence>
<organism evidence="4 5">
    <name type="scientific">Streptomyces machairae</name>
    <dbReference type="NCBI Taxonomy" id="3134109"/>
    <lineage>
        <taxon>Bacteria</taxon>
        <taxon>Bacillati</taxon>
        <taxon>Actinomycetota</taxon>
        <taxon>Actinomycetes</taxon>
        <taxon>Kitasatosporales</taxon>
        <taxon>Streptomycetaceae</taxon>
        <taxon>Streptomyces</taxon>
    </lineage>
</organism>
<dbReference type="PANTHER" id="PTHR43201">
    <property type="entry name" value="ACYL-COA SYNTHETASE"/>
    <property type="match status" value="1"/>
</dbReference>
<gene>
    <name evidence="4" type="ORF">WKI71_41260</name>
</gene>
<dbReference type="InterPro" id="IPR045851">
    <property type="entry name" value="AMP-bd_C_sf"/>
</dbReference>
<dbReference type="PANTHER" id="PTHR43201:SF5">
    <property type="entry name" value="MEDIUM-CHAIN ACYL-COA LIGASE ACSF2, MITOCHONDRIAL"/>
    <property type="match status" value="1"/>
</dbReference>
<dbReference type="EMBL" id="JBBKAK010000001">
    <property type="protein sequence ID" value="MEJ8672441.1"/>
    <property type="molecule type" value="Genomic_DNA"/>
</dbReference>
<feature type="region of interest" description="Disordered" evidence="3">
    <location>
        <begin position="84"/>
        <end position="110"/>
    </location>
</feature>
<evidence type="ECO:0008006" key="6">
    <source>
        <dbReference type="Google" id="ProtNLM"/>
    </source>
</evidence>
<keyword evidence="5" id="KW-1185">Reference proteome</keyword>
<dbReference type="Proteomes" id="UP001376459">
    <property type="component" value="Unassembled WGS sequence"/>
</dbReference>
<dbReference type="Gene3D" id="3.30.300.30">
    <property type="match status" value="1"/>
</dbReference>
<sequence>MGAILISGPTVFPGYVQGRDGDGYLISSQGRVADGWLDTGDLGYLDEDGFLHLTGRAKDLIIRGGHNIDPRVIEDALLAHPAVTGAQAVGQPDRRAGRYRWRTSRSPTPR</sequence>
<proteinExistence type="inferred from homology"/>
<evidence type="ECO:0000256" key="3">
    <source>
        <dbReference type="SAM" id="MobiDB-lite"/>
    </source>
</evidence>
<dbReference type="Gene3D" id="3.40.50.12780">
    <property type="entry name" value="N-terminal domain of ligase-like"/>
    <property type="match status" value="1"/>
</dbReference>
<evidence type="ECO:0000256" key="1">
    <source>
        <dbReference type="ARBA" id="ARBA00006432"/>
    </source>
</evidence>
<dbReference type="SUPFAM" id="SSF56801">
    <property type="entry name" value="Acetyl-CoA synthetase-like"/>
    <property type="match status" value="1"/>
</dbReference>
<comment type="caution">
    <text evidence="4">The sequence shown here is derived from an EMBL/GenBank/DDBJ whole genome shotgun (WGS) entry which is preliminary data.</text>
</comment>